<dbReference type="GO" id="GO:0051087">
    <property type="term" value="F:protein-folding chaperone binding"/>
    <property type="evidence" value="ECO:0007669"/>
    <property type="project" value="InterPro"/>
</dbReference>
<dbReference type="EMBL" id="JAMWBK010000005">
    <property type="protein sequence ID" value="KAJ8905349.1"/>
    <property type="molecule type" value="Genomic_DNA"/>
</dbReference>
<dbReference type="PROSITE" id="PS01031">
    <property type="entry name" value="SHSP"/>
    <property type="match status" value="1"/>
</dbReference>
<organism evidence="6 7">
    <name type="scientific">Rhodosorus marinus</name>
    <dbReference type="NCBI Taxonomy" id="101924"/>
    <lineage>
        <taxon>Eukaryota</taxon>
        <taxon>Rhodophyta</taxon>
        <taxon>Stylonematophyceae</taxon>
        <taxon>Stylonematales</taxon>
        <taxon>Stylonemataceae</taxon>
        <taxon>Rhodosorus</taxon>
    </lineage>
</organism>
<dbReference type="PROSITE" id="PS51035">
    <property type="entry name" value="BAG"/>
    <property type="match status" value="1"/>
</dbReference>
<feature type="compositionally biased region" description="Basic and acidic residues" evidence="3">
    <location>
        <begin position="394"/>
        <end position="403"/>
    </location>
</feature>
<name>A0AAV8UTH3_9RHOD</name>
<feature type="region of interest" description="Disordered" evidence="3">
    <location>
        <begin position="579"/>
        <end position="606"/>
    </location>
</feature>
<dbReference type="InterPro" id="IPR036533">
    <property type="entry name" value="BAG_dom_sf"/>
</dbReference>
<gene>
    <name evidence="6" type="ORF">NDN08_001856</name>
</gene>
<feature type="coiled-coil region" evidence="2">
    <location>
        <begin position="151"/>
        <end position="178"/>
    </location>
</feature>
<dbReference type="Gene3D" id="2.60.40.790">
    <property type="match status" value="1"/>
</dbReference>
<dbReference type="Pfam" id="PF02179">
    <property type="entry name" value="BAG"/>
    <property type="match status" value="1"/>
</dbReference>
<feature type="domain" description="SHSP" evidence="4">
    <location>
        <begin position="437"/>
        <end position="582"/>
    </location>
</feature>
<proteinExistence type="inferred from homology"/>
<reference evidence="6 7" key="1">
    <citation type="journal article" date="2023" name="Nat. Commun.">
        <title>Origin of minicircular mitochondrial genomes in red algae.</title>
        <authorList>
            <person name="Lee Y."/>
            <person name="Cho C.H."/>
            <person name="Lee Y.M."/>
            <person name="Park S.I."/>
            <person name="Yang J.H."/>
            <person name="West J.A."/>
            <person name="Bhattacharya D."/>
            <person name="Yoon H.S."/>
        </authorList>
    </citation>
    <scope>NUCLEOTIDE SEQUENCE [LARGE SCALE GENOMIC DNA]</scope>
    <source>
        <strain evidence="6 7">CCMP1338</strain>
        <tissue evidence="6">Whole cell</tissue>
    </source>
</reference>
<dbReference type="InterPro" id="IPR002068">
    <property type="entry name" value="A-crystallin/Hsp20_dom"/>
</dbReference>
<evidence type="ECO:0008006" key="8">
    <source>
        <dbReference type="Google" id="ProtNLM"/>
    </source>
</evidence>
<feature type="region of interest" description="Disordered" evidence="3">
    <location>
        <begin position="246"/>
        <end position="274"/>
    </location>
</feature>
<keyword evidence="7" id="KW-1185">Reference proteome</keyword>
<comment type="similarity">
    <text evidence="1">Belongs to the small heat shock protein (HSP20) family.</text>
</comment>
<feature type="domain" description="BAG" evidence="5">
    <location>
        <begin position="337"/>
        <end position="378"/>
    </location>
</feature>
<keyword evidence="2" id="KW-0175">Coiled coil</keyword>
<dbReference type="InterPro" id="IPR003103">
    <property type="entry name" value="BAG_domain"/>
</dbReference>
<comment type="caution">
    <text evidence="6">The sequence shown here is derived from an EMBL/GenBank/DDBJ whole genome shotgun (WGS) entry which is preliminary data.</text>
</comment>
<evidence type="ECO:0000313" key="7">
    <source>
        <dbReference type="Proteomes" id="UP001157974"/>
    </source>
</evidence>
<dbReference type="SUPFAM" id="SSF49764">
    <property type="entry name" value="HSP20-like chaperones"/>
    <property type="match status" value="1"/>
</dbReference>
<accession>A0AAV8UTH3</accession>
<dbReference type="CDD" id="cd00298">
    <property type="entry name" value="ACD_sHsps_p23-like"/>
    <property type="match status" value="1"/>
</dbReference>
<sequence>METKTAIEELTKELVIAKSELLAAYKEFWDHDKFHQGLTTALVDLEVALPYLEVAAEIVVKIRAELDDKYPGLKDRLVGGSASEYFWGVCGDPEKAPKAFIRAVVHATLSDADGYVEDLTEQAIDDYIVKFGGEQMQSGEKGPEMLVATAQENMSSKLAKLQEKVDSLTKQDESFSEENMPSLNFNAHVAYYRFNELVSAAEQELGKIINYAAEKYEDAEISKAWEEAFPLPSELVRRRSIRSKVAVPGPEEAETDVPAEDAKPMEEKTEDVEKEVKAGEIQVLKVAGEVDVIAKDMATFVTDAKAASSLDGTVDPRQALKVVESLEKKSLEFTNSLMNELLALDDIHIPREREDARLKRKAQVLAVQQLMNDLDSVMEKLRAQHKALAAEAEKLPAEEKAVEPVKAAASATSSGPTGGPPAADQSATMNAALAQLWPKLRLKPKFEVNERPDGVIVSALIPDMNPEDITIRSAEDFQGPYLLIRGRRLPSPGDVELMKEQLELQLKRLNVPESERLTPEEQMQLLLRMAAGTFGTMEERLQVPTDYDIEGVRVSYARGILRIAIPLARDSEVDRFGKSPYGSGSFGGGPRYGSRAPREFDPRALYGSQPRASGVYSDRDLFW</sequence>
<evidence type="ECO:0000259" key="4">
    <source>
        <dbReference type="PROSITE" id="PS01031"/>
    </source>
</evidence>
<dbReference type="Gene3D" id="1.20.58.120">
    <property type="entry name" value="BAG domain"/>
    <property type="match status" value="1"/>
</dbReference>
<evidence type="ECO:0000313" key="6">
    <source>
        <dbReference type="EMBL" id="KAJ8905349.1"/>
    </source>
</evidence>
<evidence type="ECO:0000256" key="2">
    <source>
        <dbReference type="SAM" id="Coils"/>
    </source>
</evidence>
<dbReference type="SUPFAM" id="SSF63491">
    <property type="entry name" value="BAG domain"/>
    <property type="match status" value="1"/>
</dbReference>
<protein>
    <recommendedName>
        <fullName evidence="8">SHSP domain-containing protein</fullName>
    </recommendedName>
</protein>
<dbReference type="InterPro" id="IPR008978">
    <property type="entry name" value="HSP20-like_chaperone"/>
</dbReference>
<feature type="compositionally biased region" description="Low complexity" evidence="3">
    <location>
        <begin position="404"/>
        <end position="423"/>
    </location>
</feature>
<dbReference type="AlphaFoldDB" id="A0AAV8UTH3"/>
<evidence type="ECO:0000256" key="3">
    <source>
        <dbReference type="SAM" id="MobiDB-lite"/>
    </source>
</evidence>
<evidence type="ECO:0000256" key="1">
    <source>
        <dbReference type="PROSITE-ProRule" id="PRU00285"/>
    </source>
</evidence>
<evidence type="ECO:0000259" key="5">
    <source>
        <dbReference type="PROSITE" id="PS51035"/>
    </source>
</evidence>
<dbReference type="Proteomes" id="UP001157974">
    <property type="component" value="Unassembled WGS sequence"/>
</dbReference>
<feature type="region of interest" description="Disordered" evidence="3">
    <location>
        <begin position="394"/>
        <end position="425"/>
    </location>
</feature>